<proteinExistence type="predicted"/>
<name>A0AAV1N6X7_SCOSC</name>
<organism evidence="1 2">
    <name type="scientific">Scomber scombrus</name>
    <name type="common">Atlantic mackerel</name>
    <name type="synonym">Scomber vernalis</name>
    <dbReference type="NCBI Taxonomy" id="13677"/>
    <lineage>
        <taxon>Eukaryota</taxon>
        <taxon>Metazoa</taxon>
        <taxon>Chordata</taxon>
        <taxon>Craniata</taxon>
        <taxon>Vertebrata</taxon>
        <taxon>Euteleostomi</taxon>
        <taxon>Actinopterygii</taxon>
        <taxon>Neopterygii</taxon>
        <taxon>Teleostei</taxon>
        <taxon>Neoteleostei</taxon>
        <taxon>Acanthomorphata</taxon>
        <taxon>Pelagiaria</taxon>
        <taxon>Scombriformes</taxon>
        <taxon>Scombridae</taxon>
        <taxon>Scomber</taxon>
    </lineage>
</organism>
<sequence length="159" mass="17666">MTNVLATPPGLTVHSSACHCEVYVGSIVIGIDVPPKRDLQKPFEKKISLMENSRNISGSKVVNEAFAEAADTLSGDLRNKRDIVATIENMQLSWNTFTLQCEGMAEDVGEQLKRDIDACECFSLQFDELTDMVDMAQLGVSDQIGFWTRVQKSYSPFCH</sequence>
<accession>A0AAV1N6X7</accession>
<gene>
    <name evidence="1" type="ORF">FSCOSCO3_A018123</name>
</gene>
<keyword evidence="2" id="KW-1185">Reference proteome</keyword>
<comment type="caution">
    <text evidence="1">The sequence shown here is derived from an EMBL/GenBank/DDBJ whole genome shotgun (WGS) entry which is preliminary data.</text>
</comment>
<dbReference type="Proteomes" id="UP001314229">
    <property type="component" value="Unassembled WGS sequence"/>
</dbReference>
<dbReference type="EMBL" id="CAWUFR010000021">
    <property type="protein sequence ID" value="CAK6955239.1"/>
    <property type="molecule type" value="Genomic_DNA"/>
</dbReference>
<protein>
    <submittedName>
        <fullName evidence="1">General transcription factor II-I repeat domain-containing protein 2A-like</fullName>
    </submittedName>
</protein>
<reference evidence="1 2" key="1">
    <citation type="submission" date="2024-01" db="EMBL/GenBank/DDBJ databases">
        <authorList>
            <person name="Alioto T."/>
            <person name="Alioto T."/>
            <person name="Gomez Garrido J."/>
        </authorList>
    </citation>
    <scope>NUCLEOTIDE SEQUENCE [LARGE SCALE GENOMIC DNA]</scope>
</reference>
<evidence type="ECO:0000313" key="1">
    <source>
        <dbReference type="EMBL" id="CAK6955239.1"/>
    </source>
</evidence>
<evidence type="ECO:0000313" key="2">
    <source>
        <dbReference type="Proteomes" id="UP001314229"/>
    </source>
</evidence>
<dbReference type="AlphaFoldDB" id="A0AAV1N6X7"/>